<keyword evidence="3" id="KW-1185">Reference proteome</keyword>
<evidence type="ECO:0000313" key="2">
    <source>
        <dbReference type="EMBL" id="SDW76161.1"/>
    </source>
</evidence>
<evidence type="ECO:0000259" key="1">
    <source>
        <dbReference type="Pfam" id="PF25559"/>
    </source>
</evidence>
<feature type="domain" description="DUF7931" evidence="1">
    <location>
        <begin position="27"/>
        <end position="172"/>
    </location>
</feature>
<dbReference type="Pfam" id="PF25559">
    <property type="entry name" value="DUF7931"/>
    <property type="match status" value="1"/>
</dbReference>
<proteinExistence type="predicted"/>
<dbReference type="STRING" id="1058.SAMN05421783_10864"/>
<evidence type="ECO:0000313" key="3">
    <source>
        <dbReference type="Proteomes" id="UP000198816"/>
    </source>
</evidence>
<dbReference type="Proteomes" id="UP000198816">
    <property type="component" value="Unassembled WGS sequence"/>
</dbReference>
<gene>
    <name evidence="2" type="ORF">SAMN05421783_10864</name>
</gene>
<reference evidence="3" key="1">
    <citation type="submission" date="2016-10" db="EMBL/GenBank/DDBJ databases">
        <authorList>
            <person name="Varghese N."/>
            <person name="Submissions S."/>
        </authorList>
    </citation>
    <scope>NUCLEOTIDE SEQUENCE [LARGE SCALE GENOMIC DNA]</scope>
    <source>
        <strain evidence="3">DSM 217</strain>
    </source>
</reference>
<dbReference type="EMBL" id="FNNZ01000008">
    <property type="protein sequence ID" value="SDW76161.1"/>
    <property type="molecule type" value="Genomic_DNA"/>
</dbReference>
<sequence length="174" mass="19742">MYAGQESDDVNGSRHQHGPRMLATRVAIRDAGIAIAQGTRRELLMFDRTLDLDLYSTEEFIEAVKTLALAQPDSPVRVLLSRPDKHDQSGSRIVGLAQRLTSRIAIRRLAEDTPDRPDAFLIGDRRAYLKRPSAEGSEGVVDMHGRREAHRLCADFEQMWERAETDIEVRRLHL</sequence>
<organism evidence="2 3">
    <name type="scientific">Thiocapsa roseopersicina</name>
    <dbReference type="NCBI Taxonomy" id="1058"/>
    <lineage>
        <taxon>Bacteria</taxon>
        <taxon>Pseudomonadati</taxon>
        <taxon>Pseudomonadota</taxon>
        <taxon>Gammaproteobacteria</taxon>
        <taxon>Chromatiales</taxon>
        <taxon>Chromatiaceae</taxon>
        <taxon>Thiocapsa</taxon>
    </lineage>
</organism>
<dbReference type="InterPro" id="IPR057691">
    <property type="entry name" value="DUF7931"/>
</dbReference>
<protein>
    <recommendedName>
        <fullName evidence="1">DUF7931 domain-containing protein</fullName>
    </recommendedName>
</protein>
<name>A0A1H2W6L7_THIRO</name>
<dbReference type="AlphaFoldDB" id="A0A1H2W6L7"/>
<accession>A0A1H2W6L7</accession>